<dbReference type="PROSITE" id="PS50055">
    <property type="entry name" value="TYR_PHOSPHATASE_PTP"/>
    <property type="match status" value="1"/>
</dbReference>
<dbReference type="GO" id="GO:0004725">
    <property type="term" value="F:protein tyrosine phosphatase activity"/>
    <property type="evidence" value="ECO:0007669"/>
    <property type="project" value="UniProtKB-EC"/>
</dbReference>
<dbReference type="Proteomes" id="UP000191500">
    <property type="component" value="Unassembled WGS sequence"/>
</dbReference>
<evidence type="ECO:0000256" key="10">
    <source>
        <dbReference type="ARBA" id="ARBA00022989"/>
    </source>
</evidence>
<feature type="compositionally biased region" description="Polar residues" evidence="13">
    <location>
        <begin position="183"/>
        <end position="194"/>
    </location>
</feature>
<feature type="transmembrane region" description="Helical" evidence="14">
    <location>
        <begin position="36"/>
        <end position="60"/>
    </location>
</feature>
<evidence type="ECO:0000256" key="3">
    <source>
        <dbReference type="ARBA" id="ARBA00008370"/>
    </source>
</evidence>
<comment type="similarity">
    <text evidence="4">Belongs to the protein-tyrosine phosphatase family. Non-receptor class subfamily.</text>
</comment>
<evidence type="ECO:0000256" key="5">
    <source>
        <dbReference type="ARBA" id="ARBA00013064"/>
    </source>
</evidence>
<dbReference type="Pfam" id="PF00102">
    <property type="entry name" value="Y_phosphatase"/>
    <property type="match status" value="1"/>
</dbReference>
<reference evidence="19" key="1">
    <citation type="journal article" date="2017" name="Nat. Microbiol.">
        <title>Global analysis of biosynthetic gene clusters reveals vast potential of secondary metabolite production in Penicillium species.</title>
        <authorList>
            <person name="Nielsen J.C."/>
            <person name="Grijseels S."/>
            <person name="Prigent S."/>
            <person name="Ji B."/>
            <person name="Dainat J."/>
            <person name="Nielsen K.F."/>
            <person name="Frisvad J.C."/>
            <person name="Workman M."/>
            <person name="Nielsen J."/>
        </authorList>
    </citation>
    <scope>NUCLEOTIDE SEQUENCE [LARGE SCALE GENOMIC DNA]</scope>
    <source>
        <strain evidence="19">IBT 31321</strain>
    </source>
</reference>
<evidence type="ECO:0000313" key="19">
    <source>
        <dbReference type="Proteomes" id="UP000191500"/>
    </source>
</evidence>
<feature type="compositionally biased region" description="Polar residues" evidence="13">
    <location>
        <begin position="166"/>
        <end position="176"/>
    </location>
</feature>
<dbReference type="PANTHER" id="PTHR19134">
    <property type="entry name" value="RECEPTOR-TYPE TYROSINE-PROTEIN PHOSPHATASE"/>
    <property type="match status" value="1"/>
</dbReference>
<dbReference type="FunFam" id="3.90.190.10:FF:000142">
    <property type="entry name" value="Protein tyrosine phosphatase (Pyp1), putative"/>
    <property type="match status" value="1"/>
</dbReference>
<feature type="domain" description="Rhodanese" evidence="17">
    <location>
        <begin position="347"/>
        <end position="463"/>
    </location>
</feature>
<dbReference type="InterPro" id="IPR000242">
    <property type="entry name" value="PTP_cat"/>
</dbReference>
<dbReference type="InterPro" id="IPR020164">
    <property type="entry name" value="Cyt_c_Oxase_assmbl_COX16"/>
</dbReference>
<accession>A0A1V6UKZ1</accession>
<sequence length="894" mass="99455">MPVFQSKTFRRTATESSSLGERLGAFYRARLARHPFILFGLPFMAVIVAGSFALTPAAALRYERYDRKVKQLSQDEAFDLGLKGPDGEEGIKRNPRRRIIGDEKEEYYRLMAKDLDQWEQKRVERFKGSGILERNDNTRSSYDLNLAPGTGVVEANPPAMTGPGHSPSSPWVQSAQGGHHDGTTQPFQSAMSPSATGMISSAAFAETSSPNYFGMAVQNSNNSQTPNPGLSMQKNWGTLPHTQPLPSPKLPVFSQESVSAGLKNMLKTEPETSRIRRESALHGSSPSQTTSWSAPSPSHPLGNFSFAQPNGPKPPTSKNLAPIPQGITPASFPWVSAERCAELLESSQSNIMLFDVRPFAHFRQANIKGSLNLCIPTTLLKRRSFDTQKLEGTFTDDADKQNFARWRKCDIIIVYDSAAADSKDAAPLLNLLNKFQAEDWKGDGLILQNGFRGFSGRFPHLIQKSQTQTTGLSSKRPSPMRINLQSVAPVVGGCALPESTSAVNPFFGNIRQNMDLLGGVGQIPLKQPDRLTEEKRQQLPSWLRGASDTKDQGHIVSNKFLILEKTELERMKQALTYEGPSADTNGGPKKYRVAGIEKGTKNRYNDIYPFDHSRVRLEGIPSGACDYINATHISAEFTNRKYIATQAPVPDTFDDFWRVVWEQDIRLIVSLTAEVERGQVKCHRYWESGKYGPFEVKAYSEKHIYIEPMVGSPKASTERPDGTNENPVITVRNFSICHTSFPFQPLRDITQLQYPYWPDFGTTSQPTHLLHLIEQCNKVIRATSNSSFSSQQPEPKGQRPVLVHCSAGCGRTGTFCTVDSVLDMLKRQRAQAVDGGGLDQNPSGSTEWMGDFNLDLIAKTVEDFRRQRPSMVQNLSQYALCYESVLEWLVSQMN</sequence>
<gene>
    <name evidence="18" type="ORF">PENCOP_c007G01961</name>
</gene>
<evidence type="ECO:0000256" key="12">
    <source>
        <dbReference type="ARBA" id="ARBA00023136"/>
    </source>
</evidence>
<evidence type="ECO:0000256" key="7">
    <source>
        <dbReference type="ARBA" id="ARBA00019222"/>
    </source>
</evidence>
<keyword evidence="12 14" id="KW-0472">Membrane</keyword>
<feature type="region of interest" description="Disordered" evidence="13">
    <location>
        <begin position="267"/>
        <end position="323"/>
    </location>
</feature>
<evidence type="ECO:0000256" key="11">
    <source>
        <dbReference type="ARBA" id="ARBA00023128"/>
    </source>
</evidence>
<comment type="similarity">
    <text evidence="3">Belongs to the COX16 family.</text>
</comment>
<dbReference type="SMART" id="SM00404">
    <property type="entry name" value="PTPc_motif"/>
    <property type="match status" value="1"/>
</dbReference>
<dbReference type="EC" id="3.1.3.48" evidence="5"/>
<evidence type="ECO:0000256" key="13">
    <source>
        <dbReference type="SAM" id="MobiDB-lite"/>
    </source>
</evidence>
<dbReference type="InterPro" id="IPR001763">
    <property type="entry name" value="Rhodanese-like_dom"/>
</dbReference>
<keyword evidence="11" id="KW-0496">Mitochondrion</keyword>
<dbReference type="SMART" id="SM00450">
    <property type="entry name" value="RHOD"/>
    <property type="match status" value="1"/>
</dbReference>
<evidence type="ECO:0000256" key="1">
    <source>
        <dbReference type="ARBA" id="ARBA00002490"/>
    </source>
</evidence>
<dbReference type="SUPFAM" id="SSF52799">
    <property type="entry name" value="(Phosphotyrosine protein) phosphatases II"/>
    <property type="match status" value="1"/>
</dbReference>
<evidence type="ECO:0000259" key="17">
    <source>
        <dbReference type="PROSITE" id="PS50206"/>
    </source>
</evidence>
<feature type="domain" description="Tyrosine specific protein phosphatases" evidence="16">
    <location>
        <begin position="770"/>
        <end position="879"/>
    </location>
</feature>
<dbReference type="Gene3D" id="3.90.190.10">
    <property type="entry name" value="Protein tyrosine phosphatase superfamily"/>
    <property type="match status" value="1"/>
</dbReference>
<dbReference type="Pfam" id="PF14138">
    <property type="entry name" value="COX16"/>
    <property type="match status" value="1"/>
</dbReference>
<dbReference type="PROSITE" id="PS00383">
    <property type="entry name" value="TYR_PHOSPHATASE_1"/>
    <property type="match status" value="1"/>
</dbReference>
<dbReference type="AlphaFoldDB" id="A0A1V6UKZ1"/>
<comment type="caution">
    <text evidence="18">The sequence shown here is derived from an EMBL/GenBank/DDBJ whole genome shotgun (WGS) entry which is preliminary data.</text>
</comment>
<evidence type="ECO:0000256" key="4">
    <source>
        <dbReference type="ARBA" id="ARBA00009649"/>
    </source>
</evidence>
<dbReference type="InterPro" id="IPR000387">
    <property type="entry name" value="Tyr_Pase_dom"/>
</dbReference>
<dbReference type="PANTHER" id="PTHR19134:SF561">
    <property type="entry name" value="PROTEIN TYROSINE PHOSPHATASE 36E, ISOFORM A"/>
    <property type="match status" value="1"/>
</dbReference>
<dbReference type="Pfam" id="PF00581">
    <property type="entry name" value="Rhodanese"/>
    <property type="match status" value="1"/>
</dbReference>
<dbReference type="CDD" id="cd18533">
    <property type="entry name" value="PTP_fungal"/>
    <property type="match status" value="1"/>
</dbReference>
<proteinExistence type="inferred from homology"/>
<comment type="subcellular location">
    <subcellularLocation>
        <location evidence="2">Mitochondrion inner membrane</location>
        <topology evidence="2">Single-pass membrane protein</topology>
    </subcellularLocation>
</comment>
<evidence type="ECO:0000256" key="14">
    <source>
        <dbReference type="SAM" id="Phobius"/>
    </source>
</evidence>
<feature type="region of interest" description="Disordered" evidence="13">
    <location>
        <begin position="137"/>
        <end position="194"/>
    </location>
</feature>
<keyword evidence="10 14" id="KW-1133">Transmembrane helix</keyword>
<dbReference type="InterPro" id="IPR029021">
    <property type="entry name" value="Prot-tyrosine_phosphatase-like"/>
</dbReference>
<evidence type="ECO:0000313" key="18">
    <source>
        <dbReference type="EMBL" id="OQE39076.1"/>
    </source>
</evidence>
<dbReference type="PRINTS" id="PR00700">
    <property type="entry name" value="PRTYPHPHTASE"/>
</dbReference>
<dbReference type="EMBL" id="MDDG01000007">
    <property type="protein sequence ID" value="OQE39076.1"/>
    <property type="molecule type" value="Genomic_DNA"/>
</dbReference>
<evidence type="ECO:0000256" key="8">
    <source>
        <dbReference type="ARBA" id="ARBA00022692"/>
    </source>
</evidence>
<dbReference type="InterPro" id="IPR003595">
    <property type="entry name" value="Tyr_Pase_cat"/>
</dbReference>
<organism evidence="18 19">
    <name type="scientific">Penicillium coprophilum</name>
    <dbReference type="NCBI Taxonomy" id="36646"/>
    <lineage>
        <taxon>Eukaryota</taxon>
        <taxon>Fungi</taxon>
        <taxon>Dikarya</taxon>
        <taxon>Ascomycota</taxon>
        <taxon>Pezizomycotina</taxon>
        <taxon>Eurotiomycetes</taxon>
        <taxon>Eurotiomycetidae</taxon>
        <taxon>Eurotiales</taxon>
        <taxon>Aspergillaceae</taxon>
        <taxon>Penicillium</taxon>
    </lineage>
</organism>
<keyword evidence="19" id="KW-1185">Reference proteome</keyword>
<evidence type="ECO:0000256" key="9">
    <source>
        <dbReference type="ARBA" id="ARBA00022792"/>
    </source>
</evidence>
<dbReference type="InterPro" id="IPR050348">
    <property type="entry name" value="Protein-Tyr_Phosphatase"/>
</dbReference>
<dbReference type="SUPFAM" id="SSF52821">
    <property type="entry name" value="Rhodanese/Cell cycle control phosphatase"/>
    <property type="match status" value="1"/>
</dbReference>
<keyword evidence="9" id="KW-0999">Mitochondrion inner membrane</keyword>
<evidence type="ECO:0000259" key="15">
    <source>
        <dbReference type="PROSITE" id="PS50055"/>
    </source>
</evidence>
<dbReference type="PROSITE" id="PS50056">
    <property type="entry name" value="TYR_PHOSPHATASE_2"/>
    <property type="match status" value="1"/>
</dbReference>
<dbReference type="InterPro" id="IPR036873">
    <property type="entry name" value="Rhodanese-like_dom_sf"/>
</dbReference>
<protein>
    <recommendedName>
        <fullName evidence="6">Cytochrome c oxidase assembly protein COX16, mitochondrial</fullName>
        <ecNumber evidence="5">3.1.3.48</ecNumber>
    </recommendedName>
    <alternativeName>
        <fullName evidence="7">Cytochrome c oxidase assembly protein cox16, mitochondrial</fullName>
    </alternativeName>
</protein>
<keyword evidence="8 14" id="KW-0812">Transmembrane</keyword>
<dbReference type="SMART" id="SM00194">
    <property type="entry name" value="PTPc"/>
    <property type="match status" value="1"/>
</dbReference>
<evidence type="ECO:0000256" key="6">
    <source>
        <dbReference type="ARBA" id="ARBA00015368"/>
    </source>
</evidence>
<comment type="function">
    <text evidence="1">Required for the assembly of the mitochondrial respiratory chain complex IV (CIV), also known as cytochrome c oxidase. May participate in merging the COX1 and COX2 assembly lines.</text>
</comment>
<dbReference type="GO" id="GO:0005743">
    <property type="term" value="C:mitochondrial inner membrane"/>
    <property type="evidence" value="ECO:0007669"/>
    <property type="project" value="UniProtKB-SubCell"/>
</dbReference>
<dbReference type="Gene3D" id="3.40.250.10">
    <property type="entry name" value="Rhodanese-like domain"/>
    <property type="match status" value="1"/>
</dbReference>
<evidence type="ECO:0000259" key="16">
    <source>
        <dbReference type="PROSITE" id="PS50056"/>
    </source>
</evidence>
<feature type="domain" description="Tyrosine-protein phosphatase" evidence="15">
    <location>
        <begin position="601"/>
        <end position="888"/>
    </location>
</feature>
<evidence type="ECO:0000256" key="2">
    <source>
        <dbReference type="ARBA" id="ARBA00004434"/>
    </source>
</evidence>
<dbReference type="InterPro" id="IPR016130">
    <property type="entry name" value="Tyr_Pase_AS"/>
</dbReference>
<name>A0A1V6UKZ1_9EURO</name>
<dbReference type="PROSITE" id="PS50206">
    <property type="entry name" value="RHODANESE_3"/>
    <property type="match status" value="1"/>
</dbReference>
<feature type="compositionally biased region" description="Polar residues" evidence="13">
    <location>
        <begin position="282"/>
        <end position="296"/>
    </location>
</feature>
<feature type="compositionally biased region" description="Basic and acidic residues" evidence="13">
    <location>
        <begin position="267"/>
        <end position="280"/>
    </location>
</feature>
<dbReference type="STRING" id="36646.A0A1V6UKZ1"/>